<dbReference type="SUPFAM" id="SSF52540">
    <property type="entry name" value="P-loop containing nucleoside triphosphate hydrolases"/>
    <property type="match status" value="1"/>
</dbReference>
<evidence type="ECO:0000313" key="3">
    <source>
        <dbReference type="Proteomes" id="UP000192380"/>
    </source>
</evidence>
<dbReference type="InterPro" id="IPR050678">
    <property type="entry name" value="DNA_Partitioning_ATPase"/>
</dbReference>
<dbReference type="Pfam" id="PF01656">
    <property type="entry name" value="CbiA"/>
    <property type="match status" value="1"/>
</dbReference>
<dbReference type="Gene3D" id="3.40.50.300">
    <property type="entry name" value="P-loop containing nucleotide triphosphate hydrolases"/>
    <property type="match status" value="1"/>
</dbReference>
<evidence type="ECO:0000313" key="2">
    <source>
        <dbReference type="EMBL" id="ARF48053.1"/>
    </source>
</evidence>
<name>A0ABM6K0F9_PANSE</name>
<reference evidence="2 3" key="1">
    <citation type="submission" date="2016-10" db="EMBL/GenBank/DDBJ databases">
        <title>Complete Genome Assembly of Pantoea stewartii subsp. stewartii DC283, a Corn Pathogen.</title>
        <authorList>
            <person name="Duong D.A."/>
            <person name="Stevens A.M."/>
            <person name="Jensen R.V."/>
        </authorList>
    </citation>
    <scope>NUCLEOTIDE SEQUENCE [LARGE SCALE GENOMIC DNA]</scope>
    <source>
        <strain evidence="2 3">DC283</strain>
    </source>
</reference>
<sequence>MTAVIALANGKGGVKKSSMSRAIATEYTKAGWGVLGLGLDMDIDQGSFLDWGQRRLRNGFEPPVTIQGCGTVSQAKKQIESGQWDLIVIDSAAYATKSLLSLIDIVDLLVLPTGFSVDDLRTTVTTVNALRNKGHSTDKMAVVFAGVSESESEYRAALEYLQPCGVPVIPGAIPFLTSFSQAQDKGLALTESPFPGPRQKADDVVQGVIDRLTTLTQ</sequence>
<dbReference type="PANTHER" id="PTHR13696:SF99">
    <property type="entry name" value="COBYRINIC ACID AC-DIAMIDE SYNTHASE"/>
    <property type="match status" value="1"/>
</dbReference>
<dbReference type="RefSeq" id="WP_044243477.1">
    <property type="nucleotide sequence ID" value="NZ_AHIE01000041.1"/>
</dbReference>
<dbReference type="InterPro" id="IPR002586">
    <property type="entry name" value="CobQ/CobB/MinD/ParA_Nub-bd_dom"/>
</dbReference>
<dbReference type="InterPro" id="IPR027417">
    <property type="entry name" value="P-loop_NTPase"/>
</dbReference>
<protein>
    <submittedName>
        <fullName evidence="2">Chromosome partitioning protein</fullName>
    </submittedName>
</protein>
<proteinExistence type="predicted"/>
<evidence type="ECO:0000259" key="1">
    <source>
        <dbReference type="Pfam" id="PF01656"/>
    </source>
</evidence>
<dbReference type="CDD" id="cd02042">
    <property type="entry name" value="ParAB_family"/>
    <property type="match status" value="1"/>
</dbReference>
<accession>A0ABM6K0F9</accession>
<dbReference type="EMBL" id="CP017581">
    <property type="protein sequence ID" value="ARF48053.1"/>
    <property type="molecule type" value="Genomic_DNA"/>
</dbReference>
<dbReference type="Proteomes" id="UP000192380">
    <property type="component" value="Chromosome"/>
</dbReference>
<feature type="domain" description="CobQ/CobB/MinD/ParA nucleotide binding" evidence="1">
    <location>
        <begin position="5"/>
        <end position="187"/>
    </location>
</feature>
<organism evidence="2 3">
    <name type="scientific">Pantoea stewartii subsp. stewartii DC283</name>
    <dbReference type="NCBI Taxonomy" id="660596"/>
    <lineage>
        <taxon>Bacteria</taxon>
        <taxon>Pseudomonadati</taxon>
        <taxon>Pseudomonadota</taxon>
        <taxon>Gammaproteobacteria</taxon>
        <taxon>Enterobacterales</taxon>
        <taxon>Erwiniaceae</taxon>
        <taxon>Pantoea</taxon>
    </lineage>
</organism>
<gene>
    <name evidence="2" type="ORF">DSJ_00735</name>
</gene>
<keyword evidence="3" id="KW-1185">Reference proteome</keyword>
<dbReference type="PANTHER" id="PTHR13696">
    <property type="entry name" value="P-LOOP CONTAINING NUCLEOSIDE TRIPHOSPHATE HYDROLASE"/>
    <property type="match status" value="1"/>
</dbReference>